<protein>
    <recommendedName>
        <fullName evidence="10">Regulator of SigK</fullName>
    </recommendedName>
    <alternativeName>
        <fullName evidence="9">Sigma-K anti-sigma factor RskA</fullName>
    </alternativeName>
</protein>
<keyword evidence="5 12" id="KW-1133">Transmembrane helix</keyword>
<gene>
    <name evidence="15" type="ORF">Raf01_59030</name>
</gene>
<evidence type="ECO:0000256" key="11">
    <source>
        <dbReference type="SAM" id="MobiDB-lite"/>
    </source>
</evidence>
<evidence type="ECO:0000256" key="2">
    <source>
        <dbReference type="ARBA" id="ARBA00004236"/>
    </source>
</evidence>
<keyword evidence="4 12" id="KW-0812">Transmembrane</keyword>
<evidence type="ECO:0000256" key="5">
    <source>
        <dbReference type="ARBA" id="ARBA00022989"/>
    </source>
</evidence>
<evidence type="ECO:0000259" key="13">
    <source>
        <dbReference type="Pfam" id="PF10099"/>
    </source>
</evidence>
<evidence type="ECO:0000256" key="1">
    <source>
        <dbReference type="ARBA" id="ARBA00004167"/>
    </source>
</evidence>
<organism evidence="15 16">
    <name type="scientific">Rugosimonospora africana</name>
    <dbReference type="NCBI Taxonomy" id="556532"/>
    <lineage>
        <taxon>Bacteria</taxon>
        <taxon>Bacillati</taxon>
        <taxon>Actinomycetota</taxon>
        <taxon>Actinomycetes</taxon>
        <taxon>Micromonosporales</taxon>
        <taxon>Micromonosporaceae</taxon>
        <taxon>Rugosimonospora</taxon>
    </lineage>
</organism>
<dbReference type="AlphaFoldDB" id="A0A8J3QWB7"/>
<evidence type="ECO:0000256" key="12">
    <source>
        <dbReference type="SAM" id="Phobius"/>
    </source>
</evidence>
<keyword evidence="16" id="KW-1185">Reference proteome</keyword>
<dbReference type="InterPro" id="IPR051474">
    <property type="entry name" value="Anti-sigma-K/W_factor"/>
</dbReference>
<reference evidence="15" key="1">
    <citation type="submission" date="2021-01" db="EMBL/GenBank/DDBJ databases">
        <title>Whole genome shotgun sequence of Rugosimonospora africana NBRC 104875.</title>
        <authorList>
            <person name="Komaki H."/>
            <person name="Tamura T."/>
        </authorList>
    </citation>
    <scope>NUCLEOTIDE SEQUENCE</scope>
    <source>
        <strain evidence="15">NBRC 104875</strain>
    </source>
</reference>
<evidence type="ECO:0000256" key="9">
    <source>
        <dbReference type="ARBA" id="ARBA00029829"/>
    </source>
</evidence>
<feature type="domain" description="Anti-sigma-K factor RskA N-terminal" evidence="14">
    <location>
        <begin position="11"/>
        <end position="50"/>
    </location>
</feature>
<feature type="domain" description="Anti-sigma K factor RskA C-terminal" evidence="13">
    <location>
        <begin position="106"/>
        <end position="239"/>
    </location>
</feature>
<sequence length="247" mass="25637">MSERVEASDIHTLSGPYALDAVTDIERAAFARHLRECPACAQEVAELTETAGRLSVDAVAEPPARLRARVLDEIGRTRQLGPGAGPGPGRTQPATSTRRWRRWGVAAVAAAAVLLAGGGGALVEHQRVRQSTQAARIWAVVEAPDAVLRTVPGPDGTGRVTLVVSDSRDQAVAVFGGLPSPGADRTYQLWLVDDGRAIGKGTLGTGVTGGSVLMDGVRGEQSFAITNEPAGGSRAPTPPQLATIELT</sequence>
<dbReference type="GO" id="GO:0006417">
    <property type="term" value="P:regulation of translation"/>
    <property type="evidence" value="ECO:0007669"/>
    <property type="project" value="TreeGrafter"/>
</dbReference>
<dbReference type="Proteomes" id="UP000642748">
    <property type="component" value="Unassembled WGS sequence"/>
</dbReference>
<evidence type="ECO:0000256" key="3">
    <source>
        <dbReference type="ARBA" id="ARBA00022475"/>
    </source>
</evidence>
<feature type="transmembrane region" description="Helical" evidence="12">
    <location>
        <begin position="103"/>
        <end position="123"/>
    </location>
</feature>
<dbReference type="Pfam" id="PF10099">
    <property type="entry name" value="RskA_C"/>
    <property type="match status" value="1"/>
</dbReference>
<evidence type="ECO:0000256" key="7">
    <source>
        <dbReference type="ARBA" id="ARBA00023136"/>
    </source>
</evidence>
<dbReference type="GO" id="GO:0016989">
    <property type="term" value="F:sigma factor antagonist activity"/>
    <property type="evidence" value="ECO:0007669"/>
    <property type="project" value="TreeGrafter"/>
</dbReference>
<feature type="region of interest" description="Disordered" evidence="11">
    <location>
        <begin position="75"/>
        <end position="98"/>
    </location>
</feature>
<evidence type="ECO:0000313" key="15">
    <source>
        <dbReference type="EMBL" id="GIH17731.1"/>
    </source>
</evidence>
<keyword evidence="6" id="KW-0805">Transcription regulation</keyword>
<evidence type="ECO:0000256" key="6">
    <source>
        <dbReference type="ARBA" id="ARBA00023015"/>
    </source>
</evidence>
<evidence type="ECO:0000256" key="4">
    <source>
        <dbReference type="ARBA" id="ARBA00022692"/>
    </source>
</evidence>
<comment type="caution">
    <text evidence="15">The sequence shown here is derived from an EMBL/GenBank/DDBJ whole genome shotgun (WGS) entry which is preliminary data.</text>
</comment>
<name>A0A8J3QWB7_9ACTN</name>
<dbReference type="RefSeq" id="WP_203921286.1">
    <property type="nucleotide sequence ID" value="NZ_BONZ01000057.1"/>
</dbReference>
<dbReference type="EMBL" id="BONZ01000057">
    <property type="protein sequence ID" value="GIH17731.1"/>
    <property type="molecule type" value="Genomic_DNA"/>
</dbReference>
<evidence type="ECO:0000256" key="8">
    <source>
        <dbReference type="ARBA" id="ARBA00023163"/>
    </source>
</evidence>
<dbReference type="Gene3D" id="1.10.10.1320">
    <property type="entry name" value="Anti-sigma factor, zinc-finger domain"/>
    <property type="match status" value="1"/>
</dbReference>
<proteinExistence type="predicted"/>
<dbReference type="InterPro" id="IPR053877">
    <property type="entry name" value="RskA_N"/>
</dbReference>
<keyword evidence="3" id="KW-1003">Cell membrane</keyword>
<keyword evidence="8" id="KW-0804">Transcription</keyword>
<dbReference type="GO" id="GO:0005886">
    <property type="term" value="C:plasma membrane"/>
    <property type="evidence" value="ECO:0007669"/>
    <property type="project" value="UniProtKB-SubCell"/>
</dbReference>
<feature type="region of interest" description="Disordered" evidence="11">
    <location>
        <begin position="226"/>
        <end position="247"/>
    </location>
</feature>
<evidence type="ECO:0000259" key="14">
    <source>
        <dbReference type="Pfam" id="PF22618"/>
    </source>
</evidence>
<dbReference type="InterPro" id="IPR018764">
    <property type="entry name" value="RskA_C"/>
</dbReference>
<dbReference type="Pfam" id="PF22618">
    <property type="entry name" value="RskA_N"/>
    <property type="match status" value="1"/>
</dbReference>
<dbReference type="InterPro" id="IPR041916">
    <property type="entry name" value="Anti_sigma_zinc_sf"/>
</dbReference>
<evidence type="ECO:0000256" key="10">
    <source>
        <dbReference type="ARBA" id="ARBA00030803"/>
    </source>
</evidence>
<keyword evidence="7 12" id="KW-0472">Membrane</keyword>
<dbReference type="PANTHER" id="PTHR37461">
    <property type="entry name" value="ANTI-SIGMA-K FACTOR RSKA"/>
    <property type="match status" value="1"/>
</dbReference>
<accession>A0A8J3QWB7</accession>
<dbReference type="PANTHER" id="PTHR37461:SF1">
    <property type="entry name" value="ANTI-SIGMA-K FACTOR RSKA"/>
    <property type="match status" value="1"/>
</dbReference>
<comment type="subcellular location">
    <subcellularLocation>
        <location evidence="2">Cell membrane</location>
    </subcellularLocation>
    <subcellularLocation>
        <location evidence="1">Membrane</location>
        <topology evidence="1">Single-pass membrane protein</topology>
    </subcellularLocation>
</comment>
<evidence type="ECO:0000313" key="16">
    <source>
        <dbReference type="Proteomes" id="UP000642748"/>
    </source>
</evidence>